<organism evidence="1 2">
    <name type="scientific">Burkholderia vietnamiensis (strain G4 / LMG 22486)</name>
    <name type="common">Burkholderia cepacia (strain R1808)</name>
    <dbReference type="NCBI Taxonomy" id="269482"/>
    <lineage>
        <taxon>Bacteria</taxon>
        <taxon>Pseudomonadati</taxon>
        <taxon>Pseudomonadota</taxon>
        <taxon>Betaproteobacteria</taxon>
        <taxon>Burkholderiales</taxon>
        <taxon>Burkholderiaceae</taxon>
        <taxon>Burkholderia</taxon>
        <taxon>Burkholderia cepacia complex</taxon>
    </lineage>
</organism>
<protein>
    <submittedName>
        <fullName evidence="1">Uncharacterized protein</fullName>
    </submittedName>
</protein>
<reference evidence="2" key="1">
    <citation type="submission" date="2007-03" db="EMBL/GenBank/DDBJ databases">
        <title>Complete sequence of chromosome 1 of Burkholderia vietnamiensis G4.</title>
        <authorList>
            <consortium name="US DOE Joint Genome Institute"/>
            <person name="Copeland A."/>
            <person name="Lucas S."/>
            <person name="Lapidus A."/>
            <person name="Barry K."/>
            <person name="Detter J.C."/>
            <person name="Glavina del Rio T."/>
            <person name="Hammon N."/>
            <person name="Israni S."/>
            <person name="Dalin E."/>
            <person name="Tice H."/>
            <person name="Pitluck S."/>
            <person name="Chain P."/>
            <person name="Malfatti S."/>
            <person name="Shin M."/>
            <person name="Vergez L."/>
            <person name="Schmutz J."/>
            <person name="Larimer F."/>
            <person name="Land M."/>
            <person name="Hauser L."/>
            <person name="Kyrpides N."/>
            <person name="Tiedje J."/>
            <person name="Richardson P."/>
        </authorList>
    </citation>
    <scope>NUCLEOTIDE SEQUENCE [LARGE SCALE GENOMIC DNA]</scope>
    <source>
        <strain evidence="2">G4 / LMG 22486</strain>
    </source>
</reference>
<sequence length="152" mass="16221">MTTSKGKGQARAIEAIEGWFANMARETAAKELFDAVRRGDPEAVALWAPEAGLDARDAQGNTALMIATSHACAGRGAECVRALLPHSDPLSPDAHGRSAFWRAVVHGLPKTAIALIGHATRVELEWAIDSPRGSEMLSSIEAQLARLARESR</sequence>
<evidence type="ECO:0000313" key="1">
    <source>
        <dbReference type="EMBL" id="ABO55091.1"/>
    </source>
</evidence>
<evidence type="ECO:0000313" key="2">
    <source>
        <dbReference type="Proteomes" id="UP000002287"/>
    </source>
</evidence>
<dbReference type="Pfam" id="PF12796">
    <property type="entry name" value="Ank_2"/>
    <property type="match status" value="1"/>
</dbReference>
<proteinExistence type="predicted"/>
<dbReference type="InterPro" id="IPR036770">
    <property type="entry name" value="Ankyrin_rpt-contain_sf"/>
</dbReference>
<dbReference type="KEGG" id="bvi:Bcep1808_2089"/>
<dbReference type="Proteomes" id="UP000002287">
    <property type="component" value="Chromosome 1"/>
</dbReference>
<gene>
    <name evidence="1" type="ordered locus">Bcep1808_2089</name>
</gene>
<dbReference type="SUPFAM" id="SSF48403">
    <property type="entry name" value="Ankyrin repeat"/>
    <property type="match status" value="1"/>
</dbReference>
<dbReference type="HOGENOM" id="CLU_1718918_0_0_4"/>
<dbReference type="EMBL" id="CP000614">
    <property type="protein sequence ID" value="ABO55091.1"/>
    <property type="molecule type" value="Genomic_DNA"/>
</dbReference>
<dbReference type="InterPro" id="IPR002110">
    <property type="entry name" value="Ankyrin_rpt"/>
</dbReference>
<dbReference type="AlphaFoldDB" id="A4JFN8"/>
<accession>A4JFN8</accession>
<name>A4JFN8_BURVG</name>
<dbReference type="Gene3D" id="1.25.40.20">
    <property type="entry name" value="Ankyrin repeat-containing domain"/>
    <property type="match status" value="1"/>
</dbReference>